<dbReference type="PANTHER" id="PTHR47099">
    <property type="entry name" value="METHYLCOBAMIDE:COM METHYLTRANSFERASE MTBA"/>
    <property type="match status" value="1"/>
</dbReference>
<organism evidence="2 3">
    <name type="scientific">Leadbettera azotonutricia (strain ATCC BAA-888 / DSM 13862 / ZAS-9)</name>
    <name type="common">Treponema azotonutricium</name>
    <dbReference type="NCBI Taxonomy" id="545695"/>
    <lineage>
        <taxon>Bacteria</taxon>
        <taxon>Pseudomonadati</taxon>
        <taxon>Spirochaetota</taxon>
        <taxon>Spirochaetia</taxon>
        <taxon>Spirochaetales</taxon>
        <taxon>Breznakiellaceae</taxon>
        <taxon>Leadbettera</taxon>
    </lineage>
</organism>
<dbReference type="InParanoid" id="F5YBE4"/>
<protein>
    <submittedName>
        <fullName evidence="2">Uroporphyrinogen decarboxylase (URO-D) superfamily</fullName>
    </submittedName>
</protein>
<gene>
    <name evidence="2" type="ordered locus">TREAZ_1866</name>
</gene>
<dbReference type="STRING" id="545695.TREAZ_1866"/>
<dbReference type="InterPro" id="IPR038071">
    <property type="entry name" value="UROD/MetE-like_sf"/>
</dbReference>
<evidence type="ECO:0000313" key="3">
    <source>
        <dbReference type="Proteomes" id="UP000009222"/>
    </source>
</evidence>
<dbReference type="Proteomes" id="UP000009222">
    <property type="component" value="Chromosome"/>
</dbReference>
<dbReference type="InterPro" id="IPR000257">
    <property type="entry name" value="Uroporphyrinogen_deCOase"/>
</dbReference>
<evidence type="ECO:0000313" key="2">
    <source>
        <dbReference type="EMBL" id="AEF81946.1"/>
    </source>
</evidence>
<reference evidence="3" key="1">
    <citation type="submission" date="2009-12" db="EMBL/GenBank/DDBJ databases">
        <title>Complete sequence of Treponema azotonutricium strain ZAS-9.</title>
        <authorList>
            <person name="Tetu S.G."/>
            <person name="Matson E."/>
            <person name="Ren Q."/>
            <person name="Seshadri R."/>
            <person name="Elbourne L."/>
            <person name="Hassan K.A."/>
            <person name="Durkin A."/>
            <person name="Radune D."/>
            <person name="Mohamoud Y."/>
            <person name="Shay R."/>
            <person name="Jin S."/>
            <person name="Zhang X."/>
            <person name="Lucey K."/>
            <person name="Ballor N.R."/>
            <person name="Ottesen E."/>
            <person name="Rosenthal R."/>
            <person name="Allen A."/>
            <person name="Leadbetter J.R."/>
            <person name="Paulsen I.T."/>
        </authorList>
    </citation>
    <scope>NUCLEOTIDE SEQUENCE [LARGE SCALE GENOMIC DNA]</scope>
    <source>
        <strain evidence="3">ATCC BAA-888 / DSM 13862 / ZAS-9</strain>
    </source>
</reference>
<dbReference type="AlphaFoldDB" id="F5YBE4"/>
<dbReference type="GO" id="GO:0006779">
    <property type="term" value="P:porphyrin-containing compound biosynthetic process"/>
    <property type="evidence" value="ECO:0007669"/>
    <property type="project" value="InterPro"/>
</dbReference>
<keyword evidence="3" id="KW-1185">Reference proteome</keyword>
<sequence length="333" mass="36469">MTPKERLYARLAGKPVDKIPNLNIFMSLVAKEAGVTYSKYILDYRKLAEGNLICAEKYGVDYVSTISDPMREASAFGTVVEYPEDNNPYAKVPLVTDDMDLSVLKLPDPADSPRTLDRIKGCELLRQKVGNEYPVIGWIEGCIAEAADLRGLDNLLMDLAAEEAYLDEFFDIVFEQQKKFAKAQIDAGADFIGLGNAAASLIGPELYGKYGLSRDKAMVEYIHSCGGKVKLHICGNITPLLKLLTQVAPDIIDIDWMVDFAEAVKVFKDTPTAVSGNVDPVAVMLQGTSQFVETQIRHCIDACAANSCIAAGCEVPAASPKENILLMDRLLYK</sequence>
<dbReference type="GO" id="GO:0004853">
    <property type="term" value="F:uroporphyrinogen decarboxylase activity"/>
    <property type="evidence" value="ECO:0007669"/>
    <property type="project" value="InterPro"/>
</dbReference>
<dbReference type="RefSeq" id="WP_015710170.1">
    <property type="nucleotide sequence ID" value="NC_015577.1"/>
</dbReference>
<dbReference type="CDD" id="cd03465">
    <property type="entry name" value="URO-D_like"/>
    <property type="match status" value="1"/>
</dbReference>
<dbReference type="KEGG" id="taz:TREAZ_1866"/>
<dbReference type="PANTHER" id="PTHR47099:SF1">
    <property type="entry name" value="METHYLCOBAMIDE:COM METHYLTRANSFERASE MTBA"/>
    <property type="match status" value="1"/>
</dbReference>
<dbReference type="Pfam" id="PF01208">
    <property type="entry name" value="URO-D"/>
    <property type="match status" value="1"/>
</dbReference>
<evidence type="ECO:0000259" key="1">
    <source>
        <dbReference type="Pfam" id="PF01208"/>
    </source>
</evidence>
<dbReference type="HOGENOM" id="CLU_040933_2_1_12"/>
<dbReference type="eggNOG" id="COG0407">
    <property type="taxonomic scope" value="Bacteria"/>
</dbReference>
<dbReference type="Gene3D" id="3.20.20.210">
    <property type="match status" value="1"/>
</dbReference>
<dbReference type="EMBL" id="CP001841">
    <property type="protein sequence ID" value="AEF81946.1"/>
    <property type="molecule type" value="Genomic_DNA"/>
</dbReference>
<name>F5YBE4_LEAAZ</name>
<accession>F5YBE4</accession>
<proteinExistence type="predicted"/>
<dbReference type="OrthoDB" id="9780425at2"/>
<dbReference type="InterPro" id="IPR052024">
    <property type="entry name" value="Methanogen_methyltrans"/>
</dbReference>
<dbReference type="SUPFAM" id="SSF51726">
    <property type="entry name" value="UROD/MetE-like"/>
    <property type="match status" value="1"/>
</dbReference>
<feature type="domain" description="Uroporphyrinogen decarboxylase (URO-D)" evidence="1">
    <location>
        <begin position="2"/>
        <end position="326"/>
    </location>
</feature>
<reference evidence="2 3" key="2">
    <citation type="journal article" date="2011" name="ISME J.">
        <title>RNA-seq reveals cooperative metabolic interactions between two termite-gut spirochete species in co-culture.</title>
        <authorList>
            <person name="Rosenthal A.Z."/>
            <person name="Matson E.G."/>
            <person name="Eldar A."/>
            <person name="Leadbetter J.R."/>
        </authorList>
    </citation>
    <scope>NUCLEOTIDE SEQUENCE [LARGE SCALE GENOMIC DNA]</scope>
    <source>
        <strain evidence="3">ATCC BAA-888 / DSM 13862 / ZAS-9</strain>
    </source>
</reference>